<evidence type="ECO:0000313" key="1">
    <source>
        <dbReference type="EMBL" id="KAF6208523.1"/>
    </source>
</evidence>
<keyword evidence="2" id="KW-1185">Reference proteome</keyword>
<dbReference type="EMBL" id="WIXP02000007">
    <property type="protein sequence ID" value="KAF6208523.1"/>
    <property type="molecule type" value="Genomic_DNA"/>
</dbReference>
<dbReference type="InterPro" id="IPR036697">
    <property type="entry name" value="Hemocyanin_N_sf"/>
</dbReference>
<dbReference type="AlphaFoldDB" id="A0A8S9XHQ2"/>
<protein>
    <submittedName>
        <fullName evidence="1">Uncharacterized protein</fullName>
    </submittedName>
</protein>
<gene>
    <name evidence="1" type="ORF">GE061_016981</name>
</gene>
<dbReference type="Proteomes" id="UP000466442">
    <property type="component" value="Unassembled WGS sequence"/>
</dbReference>
<comment type="caution">
    <text evidence="1">The sequence shown here is derived from an EMBL/GenBank/DDBJ whole genome shotgun (WGS) entry which is preliminary data.</text>
</comment>
<name>A0A8S9XHQ2_APOLU</name>
<accession>A0A8S9XHQ2</accession>
<organism evidence="1 2">
    <name type="scientific">Apolygus lucorum</name>
    <name type="common">Small green plant bug</name>
    <name type="synonym">Lygocoris lucorum</name>
    <dbReference type="NCBI Taxonomy" id="248454"/>
    <lineage>
        <taxon>Eukaryota</taxon>
        <taxon>Metazoa</taxon>
        <taxon>Ecdysozoa</taxon>
        <taxon>Arthropoda</taxon>
        <taxon>Hexapoda</taxon>
        <taxon>Insecta</taxon>
        <taxon>Pterygota</taxon>
        <taxon>Neoptera</taxon>
        <taxon>Paraneoptera</taxon>
        <taxon>Hemiptera</taxon>
        <taxon>Heteroptera</taxon>
        <taxon>Panheteroptera</taxon>
        <taxon>Cimicomorpha</taxon>
        <taxon>Miridae</taxon>
        <taxon>Mirini</taxon>
        <taxon>Apolygus</taxon>
    </lineage>
</organism>
<sequence>MANRDRNLLLLFDRPQEPLFFPRQDGNKEVVFEVSPEYVADRYKPIYGDLQGRFGSEDQDKITVKRPPSCLTSINSRG</sequence>
<proteinExistence type="predicted"/>
<evidence type="ECO:0000313" key="2">
    <source>
        <dbReference type="Proteomes" id="UP000466442"/>
    </source>
</evidence>
<dbReference type="Gene3D" id="1.20.1370.10">
    <property type="entry name" value="Hemocyanin, N-terminal domain"/>
    <property type="match status" value="1"/>
</dbReference>
<reference evidence="1" key="1">
    <citation type="journal article" date="2021" name="Mol. Ecol. Resour.">
        <title>Apolygus lucorum genome provides insights into omnivorousness and mesophyll feeding.</title>
        <authorList>
            <person name="Liu Y."/>
            <person name="Liu H."/>
            <person name="Wang H."/>
            <person name="Huang T."/>
            <person name="Liu B."/>
            <person name="Yang B."/>
            <person name="Yin L."/>
            <person name="Li B."/>
            <person name="Zhang Y."/>
            <person name="Zhang S."/>
            <person name="Jiang F."/>
            <person name="Zhang X."/>
            <person name="Ren Y."/>
            <person name="Wang B."/>
            <person name="Wang S."/>
            <person name="Lu Y."/>
            <person name="Wu K."/>
            <person name="Fan W."/>
            <person name="Wang G."/>
        </authorList>
    </citation>
    <scope>NUCLEOTIDE SEQUENCE</scope>
    <source>
        <strain evidence="1">12Hb</strain>
    </source>
</reference>